<dbReference type="HOGENOM" id="CLU_2628629_0_0_1"/>
<evidence type="ECO:0000313" key="3">
    <source>
        <dbReference type="Proteomes" id="UP000054538"/>
    </source>
</evidence>
<dbReference type="EMBL" id="KN825614">
    <property type="protein sequence ID" value="KIK82640.1"/>
    <property type="molecule type" value="Genomic_DNA"/>
</dbReference>
<reference evidence="3" key="2">
    <citation type="submission" date="2015-01" db="EMBL/GenBank/DDBJ databases">
        <title>Evolutionary Origins and Diversification of the Mycorrhizal Mutualists.</title>
        <authorList>
            <consortium name="DOE Joint Genome Institute"/>
            <consortium name="Mycorrhizal Genomics Consortium"/>
            <person name="Kohler A."/>
            <person name="Kuo A."/>
            <person name="Nagy L.G."/>
            <person name="Floudas D."/>
            <person name="Copeland A."/>
            <person name="Barry K.W."/>
            <person name="Cichocki N."/>
            <person name="Veneault-Fourrey C."/>
            <person name="LaButti K."/>
            <person name="Lindquist E.A."/>
            <person name="Lipzen A."/>
            <person name="Lundell T."/>
            <person name="Morin E."/>
            <person name="Murat C."/>
            <person name="Riley R."/>
            <person name="Ohm R."/>
            <person name="Sun H."/>
            <person name="Tunlid A."/>
            <person name="Henrissat B."/>
            <person name="Grigoriev I.V."/>
            <person name="Hibbett D.S."/>
            <person name="Martin F."/>
        </authorList>
    </citation>
    <scope>NUCLEOTIDE SEQUENCE [LARGE SCALE GENOMIC DNA]</scope>
    <source>
        <strain evidence="3">Ve08.2h10</strain>
    </source>
</reference>
<organism evidence="2 3">
    <name type="scientific">Paxillus rubicundulus Ve08.2h10</name>
    <dbReference type="NCBI Taxonomy" id="930991"/>
    <lineage>
        <taxon>Eukaryota</taxon>
        <taxon>Fungi</taxon>
        <taxon>Dikarya</taxon>
        <taxon>Basidiomycota</taxon>
        <taxon>Agaricomycotina</taxon>
        <taxon>Agaricomycetes</taxon>
        <taxon>Agaricomycetidae</taxon>
        <taxon>Boletales</taxon>
        <taxon>Paxilineae</taxon>
        <taxon>Paxillaceae</taxon>
        <taxon>Paxillus</taxon>
    </lineage>
</organism>
<sequence length="78" mass="8796">PLQDSMETPKPRSRPKSNSLGISTEWKHKGKTCLEAAVDVLPASFTPEEEIEQNNKLYELGFQTRPPSHNAEHPDKEP</sequence>
<keyword evidence="3" id="KW-1185">Reference proteome</keyword>
<accession>A0A0D0DRX9</accession>
<evidence type="ECO:0000256" key="1">
    <source>
        <dbReference type="SAM" id="MobiDB-lite"/>
    </source>
</evidence>
<proteinExistence type="predicted"/>
<feature type="non-terminal residue" evidence="2">
    <location>
        <position position="1"/>
    </location>
</feature>
<gene>
    <name evidence="2" type="ORF">PAXRUDRAFT_153577</name>
</gene>
<name>A0A0D0DRX9_9AGAM</name>
<evidence type="ECO:0000313" key="2">
    <source>
        <dbReference type="EMBL" id="KIK82640.1"/>
    </source>
</evidence>
<dbReference type="InParanoid" id="A0A0D0DRX9"/>
<dbReference type="Proteomes" id="UP000054538">
    <property type="component" value="Unassembled WGS sequence"/>
</dbReference>
<reference evidence="2 3" key="1">
    <citation type="submission" date="2014-04" db="EMBL/GenBank/DDBJ databases">
        <authorList>
            <consortium name="DOE Joint Genome Institute"/>
            <person name="Kuo A."/>
            <person name="Kohler A."/>
            <person name="Jargeat P."/>
            <person name="Nagy L.G."/>
            <person name="Floudas D."/>
            <person name="Copeland A."/>
            <person name="Barry K.W."/>
            <person name="Cichocki N."/>
            <person name="Veneault-Fourrey C."/>
            <person name="LaButti K."/>
            <person name="Lindquist E.A."/>
            <person name="Lipzen A."/>
            <person name="Lundell T."/>
            <person name="Morin E."/>
            <person name="Murat C."/>
            <person name="Sun H."/>
            <person name="Tunlid A."/>
            <person name="Henrissat B."/>
            <person name="Grigoriev I.V."/>
            <person name="Hibbett D.S."/>
            <person name="Martin F."/>
            <person name="Nordberg H.P."/>
            <person name="Cantor M.N."/>
            <person name="Hua S.X."/>
        </authorList>
    </citation>
    <scope>NUCLEOTIDE SEQUENCE [LARGE SCALE GENOMIC DNA]</scope>
    <source>
        <strain evidence="2 3">Ve08.2h10</strain>
    </source>
</reference>
<feature type="region of interest" description="Disordered" evidence="1">
    <location>
        <begin position="1"/>
        <end position="24"/>
    </location>
</feature>
<dbReference type="AlphaFoldDB" id="A0A0D0DRX9"/>
<feature type="region of interest" description="Disordered" evidence="1">
    <location>
        <begin position="59"/>
        <end position="78"/>
    </location>
</feature>
<protein>
    <submittedName>
        <fullName evidence="2">Uncharacterized protein</fullName>
    </submittedName>
</protein>